<organism evidence="1 2">
    <name type="scientific">Streptomyces lavendofoliae</name>
    <dbReference type="NCBI Taxonomy" id="67314"/>
    <lineage>
        <taxon>Bacteria</taxon>
        <taxon>Bacillati</taxon>
        <taxon>Actinomycetota</taxon>
        <taxon>Actinomycetes</taxon>
        <taxon>Kitasatosporales</taxon>
        <taxon>Streptomycetaceae</taxon>
        <taxon>Streptomyces</taxon>
    </lineage>
</organism>
<dbReference type="EMBL" id="BMTP01000013">
    <property type="protein sequence ID" value="GGU54357.1"/>
    <property type="molecule type" value="Genomic_DNA"/>
</dbReference>
<name>A0A918I252_9ACTN</name>
<dbReference type="Proteomes" id="UP000636661">
    <property type="component" value="Unassembled WGS sequence"/>
</dbReference>
<comment type="caution">
    <text evidence="1">The sequence shown here is derived from an EMBL/GenBank/DDBJ whole genome shotgun (WGS) entry which is preliminary data.</text>
</comment>
<proteinExistence type="predicted"/>
<sequence>MQSKEISIPVFLAVALALILSLGGQGVAGFFGGSNSAIVQATVKTEQPDDDW</sequence>
<dbReference type="RefSeq" id="WP_189553252.1">
    <property type="nucleotide sequence ID" value="NZ_BMTP01000013.1"/>
</dbReference>
<keyword evidence="2" id="KW-1185">Reference proteome</keyword>
<accession>A0A918I252</accession>
<evidence type="ECO:0000313" key="1">
    <source>
        <dbReference type="EMBL" id="GGU54357.1"/>
    </source>
</evidence>
<protein>
    <submittedName>
        <fullName evidence="1">Uncharacterized protein</fullName>
    </submittedName>
</protein>
<reference evidence="1" key="2">
    <citation type="submission" date="2020-09" db="EMBL/GenBank/DDBJ databases">
        <authorList>
            <person name="Sun Q."/>
            <person name="Ohkuma M."/>
        </authorList>
    </citation>
    <scope>NUCLEOTIDE SEQUENCE</scope>
    <source>
        <strain evidence="1">JCM 4391</strain>
    </source>
</reference>
<reference evidence="1" key="1">
    <citation type="journal article" date="2014" name="Int. J. Syst. Evol. Microbiol.">
        <title>Complete genome sequence of Corynebacterium casei LMG S-19264T (=DSM 44701T), isolated from a smear-ripened cheese.</title>
        <authorList>
            <consortium name="US DOE Joint Genome Institute (JGI-PGF)"/>
            <person name="Walter F."/>
            <person name="Albersmeier A."/>
            <person name="Kalinowski J."/>
            <person name="Ruckert C."/>
        </authorList>
    </citation>
    <scope>NUCLEOTIDE SEQUENCE</scope>
    <source>
        <strain evidence="1">JCM 4391</strain>
    </source>
</reference>
<evidence type="ECO:0000313" key="2">
    <source>
        <dbReference type="Proteomes" id="UP000636661"/>
    </source>
</evidence>
<dbReference type="AlphaFoldDB" id="A0A918I252"/>
<gene>
    <name evidence="1" type="ORF">GCM10010274_49320</name>
</gene>